<dbReference type="HOGENOM" id="CLU_131454_0_0_5"/>
<protein>
    <submittedName>
        <fullName evidence="2">Uncharacterized protein</fullName>
    </submittedName>
</protein>
<dbReference type="STRING" id="1029756.W911_11420"/>
<dbReference type="AlphaFoldDB" id="V5SI51"/>
<feature type="signal peptide" evidence="1">
    <location>
        <begin position="1"/>
        <end position="22"/>
    </location>
</feature>
<keyword evidence="1" id="KW-0732">Signal</keyword>
<gene>
    <name evidence="2" type="ORF">W911_11420</name>
</gene>
<evidence type="ECO:0000313" key="3">
    <source>
        <dbReference type="Proteomes" id="UP000018542"/>
    </source>
</evidence>
<dbReference type="OrthoDB" id="6402875at2"/>
<dbReference type="KEGG" id="hni:W911_11420"/>
<dbReference type="RefSeq" id="WP_023787631.1">
    <property type="nucleotide sequence ID" value="NC_022997.1"/>
</dbReference>
<evidence type="ECO:0000313" key="2">
    <source>
        <dbReference type="EMBL" id="AHB50218.1"/>
    </source>
</evidence>
<keyword evidence="3" id="KW-1185">Reference proteome</keyword>
<proteinExistence type="predicted"/>
<reference evidence="2 3" key="1">
    <citation type="journal article" date="2014" name="Genome Announc.">
        <title>Complete Genome Sequence of Hyphomicrobium nitrativorans Strain NL23, a Denitrifying Bacterium Isolated from Biofilm of a Methanol-Fed Denitrification System Treating Seawater at the Montreal Biodome.</title>
        <authorList>
            <person name="Martineau C."/>
            <person name="Villeneuve C."/>
            <person name="Mauffrey F."/>
            <person name="Villemur R."/>
        </authorList>
    </citation>
    <scope>NUCLEOTIDE SEQUENCE [LARGE SCALE GENOMIC DNA]</scope>
    <source>
        <strain evidence="2">NL23</strain>
    </source>
</reference>
<dbReference type="Proteomes" id="UP000018542">
    <property type="component" value="Chromosome"/>
</dbReference>
<organism evidence="2 3">
    <name type="scientific">Hyphomicrobium nitrativorans NL23</name>
    <dbReference type="NCBI Taxonomy" id="1029756"/>
    <lineage>
        <taxon>Bacteria</taxon>
        <taxon>Pseudomonadati</taxon>
        <taxon>Pseudomonadota</taxon>
        <taxon>Alphaproteobacteria</taxon>
        <taxon>Hyphomicrobiales</taxon>
        <taxon>Hyphomicrobiaceae</taxon>
        <taxon>Hyphomicrobium</taxon>
    </lineage>
</organism>
<accession>V5SI51</accession>
<dbReference type="PATRIC" id="fig|1029756.8.peg.2373"/>
<sequence length="174" mass="18780">MKAFALALGILAALLGGRSTLAGGAFEAEPVIGGVSMACRDFRGRIVQTLHAPLRGDVGRATFISAVPVIALDPARLATLPEKMQIFFYQHECAHHVLAHIINPTIESEREADCWSIDRGRTAGLFTRADVEAFAPFLAHSRGSAFGHLPGPERHAYLLACFDAPDRSQAAYNR</sequence>
<dbReference type="EMBL" id="CP006912">
    <property type="protein sequence ID" value="AHB50218.1"/>
    <property type="molecule type" value="Genomic_DNA"/>
</dbReference>
<feature type="chain" id="PRO_5004740707" evidence="1">
    <location>
        <begin position="23"/>
        <end position="174"/>
    </location>
</feature>
<evidence type="ECO:0000256" key="1">
    <source>
        <dbReference type="SAM" id="SignalP"/>
    </source>
</evidence>
<name>V5SI51_9HYPH</name>